<name>A0A858U6R0_9MOLU</name>
<keyword evidence="2" id="KW-0547">Nucleotide-binding</keyword>
<dbReference type="InterPro" id="IPR003439">
    <property type="entry name" value="ABC_transporter-like_ATP-bd"/>
</dbReference>
<dbReference type="SUPFAM" id="SSF52540">
    <property type="entry name" value="P-loop containing nucleoside triphosphate hydrolases"/>
    <property type="match status" value="1"/>
</dbReference>
<dbReference type="PANTHER" id="PTHR42734">
    <property type="entry name" value="METAL TRANSPORT SYSTEM ATP-BINDING PROTEIN TM_0124-RELATED"/>
    <property type="match status" value="1"/>
</dbReference>
<dbReference type="KEGG" id="mphe:HGG69_01290"/>
<dbReference type="InterPro" id="IPR050153">
    <property type="entry name" value="Metal_Ion_Import_ABC"/>
</dbReference>
<sequence>MNIKFQNVCAHYKNNKNSVLKNINFEAKKGSWLAIVGPSGSGKTSIINTFYGDLKISTGSIFIDNQNFLKKSFWNKRKYWKKIGFVSQTNNLIDTDDVYTNIKREFLFPWISKKQKEMIHTLLTQFHMFEKIYTRIDELSGGQKQRVELIKLCLKNKLAIFLDEPTNNLDTKTTNIIFKHLKKWTQKHSITTIAVMHDLEAVKEFFDEYIAVVDGEIISSGPVKLLTKKELNNIYK</sequence>
<dbReference type="Proteomes" id="UP000501060">
    <property type="component" value="Chromosome"/>
</dbReference>
<dbReference type="InterPro" id="IPR003593">
    <property type="entry name" value="AAA+_ATPase"/>
</dbReference>
<protein>
    <submittedName>
        <fullName evidence="5">ATP-binding cassette domain-containing protein</fullName>
    </submittedName>
</protein>
<evidence type="ECO:0000256" key="1">
    <source>
        <dbReference type="ARBA" id="ARBA00022448"/>
    </source>
</evidence>
<dbReference type="GO" id="GO:0016887">
    <property type="term" value="F:ATP hydrolysis activity"/>
    <property type="evidence" value="ECO:0007669"/>
    <property type="project" value="InterPro"/>
</dbReference>
<dbReference type="AlphaFoldDB" id="A0A858U6R0"/>
<dbReference type="RefSeq" id="WP_169605006.1">
    <property type="nucleotide sequence ID" value="NZ_CP051481.1"/>
</dbReference>
<dbReference type="SMART" id="SM00382">
    <property type="entry name" value="AAA"/>
    <property type="match status" value="1"/>
</dbReference>
<dbReference type="GO" id="GO:0005524">
    <property type="term" value="F:ATP binding"/>
    <property type="evidence" value="ECO:0007669"/>
    <property type="project" value="UniProtKB-KW"/>
</dbReference>
<evidence type="ECO:0000256" key="3">
    <source>
        <dbReference type="ARBA" id="ARBA00022840"/>
    </source>
</evidence>
<evidence type="ECO:0000256" key="2">
    <source>
        <dbReference type="ARBA" id="ARBA00022741"/>
    </source>
</evidence>
<dbReference type="Gene3D" id="3.40.50.300">
    <property type="entry name" value="P-loop containing nucleotide triphosphate hydrolases"/>
    <property type="match status" value="1"/>
</dbReference>
<organism evidence="5 6">
    <name type="scientific">Mycoplasma phocoenae</name>
    <dbReference type="NCBI Taxonomy" id="754517"/>
    <lineage>
        <taxon>Bacteria</taxon>
        <taxon>Bacillati</taxon>
        <taxon>Mycoplasmatota</taxon>
        <taxon>Mollicutes</taxon>
        <taxon>Mycoplasmataceae</taxon>
        <taxon>Mycoplasma</taxon>
    </lineage>
</organism>
<keyword evidence="1" id="KW-0813">Transport</keyword>
<proteinExistence type="predicted"/>
<gene>
    <name evidence="5" type="ORF">HGG69_01290</name>
</gene>
<evidence type="ECO:0000259" key="4">
    <source>
        <dbReference type="PROSITE" id="PS50893"/>
    </source>
</evidence>
<evidence type="ECO:0000313" key="5">
    <source>
        <dbReference type="EMBL" id="QJG66955.1"/>
    </source>
</evidence>
<keyword evidence="3 5" id="KW-0067">ATP-binding</keyword>
<reference evidence="5 6" key="1">
    <citation type="submission" date="2020-04" db="EMBL/GenBank/DDBJ databases">
        <title>Novel Mycoplasma species detected in Phocoena phocoena (harbor porpoise) from the USA.</title>
        <authorList>
            <person name="Volokhov D.V."/>
        </authorList>
    </citation>
    <scope>NUCLEOTIDE SEQUENCE [LARGE SCALE GENOMIC DNA]</scope>
    <source>
        <strain evidence="5 6">Phocoena C-264-GEN</strain>
    </source>
</reference>
<evidence type="ECO:0000313" key="6">
    <source>
        <dbReference type="Proteomes" id="UP000501060"/>
    </source>
</evidence>
<feature type="domain" description="ABC transporter" evidence="4">
    <location>
        <begin position="3"/>
        <end position="234"/>
    </location>
</feature>
<dbReference type="InterPro" id="IPR027417">
    <property type="entry name" value="P-loop_NTPase"/>
</dbReference>
<dbReference type="EMBL" id="CP051481">
    <property type="protein sequence ID" value="QJG66955.1"/>
    <property type="molecule type" value="Genomic_DNA"/>
</dbReference>
<dbReference type="PROSITE" id="PS50893">
    <property type="entry name" value="ABC_TRANSPORTER_2"/>
    <property type="match status" value="1"/>
</dbReference>
<accession>A0A858U6R0</accession>
<keyword evidence="6" id="KW-1185">Reference proteome</keyword>
<dbReference type="Pfam" id="PF00005">
    <property type="entry name" value="ABC_tran"/>
    <property type="match status" value="1"/>
</dbReference>